<dbReference type="AlphaFoldDB" id="A0AAV3YCL7"/>
<dbReference type="InterPro" id="IPR052709">
    <property type="entry name" value="Transposase-MT_Hybrid"/>
</dbReference>
<dbReference type="PANTHER" id="PTHR46060:SF1">
    <property type="entry name" value="MARINER MOS1 TRANSPOSASE-LIKE PROTEIN"/>
    <property type="match status" value="1"/>
</dbReference>
<protein>
    <submittedName>
        <fullName evidence="1">Histone-lysine N-methyltransferase SETMAR</fullName>
    </submittedName>
</protein>
<sequence length="91" mass="10818">MASCYRHHNLCSVLQMVKQGKLRPAIRKTRPKLLQPGVIFHHENAPVHMVRMVTELLDKYEWSVIEHLRYSPDLAPCDVWLFLKIKERPSW</sequence>
<accession>A0AAV3YCL7</accession>
<name>A0AAV3YCL7_9GAST</name>
<dbReference type="InterPro" id="IPR036397">
    <property type="entry name" value="RNaseH_sf"/>
</dbReference>
<dbReference type="Gene3D" id="3.30.420.10">
    <property type="entry name" value="Ribonuclease H-like superfamily/Ribonuclease H"/>
    <property type="match status" value="1"/>
</dbReference>
<reference evidence="1 2" key="1">
    <citation type="journal article" date="2021" name="Elife">
        <title>Chloroplast acquisition without the gene transfer in kleptoplastic sea slugs, Plakobranchus ocellatus.</title>
        <authorList>
            <person name="Maeda T."/>
            <person name="Takahashi S."/>
            <person name="Yoshida T."/>
            <person name="Shimamura S."/>
            <person name="Takaki Y."/>
            <person name="Nagai Y."/>
            <person name="Toyoda A."/>
            <person name="Suzuki Y."/>
            <person name="Arimoto A."/>
            <person name="Ishii H."/>
            <person name="Satoh N."/>
            <person name="Nishiyama T."/>
            <person name="Hasebe M."/>
            <person name="Maruyama T."/>
            <person name="Minagawa J."/>
            <person name="Obokata J."/>
            <person name="Shigenobu S."/>
        </authorList>
    </citation>
    <scope>NUCLEOTIDE SEQUENCE [LARGE SCALE GENOMIC DNA]</scope>
</reference>
<keyword evidence="2" id="KW-1185">Reference proteome</keyword>
<gene>
    <name evidence="1" type="ORF">PoB_000744600</name>
</gene>
<organism evidence="1 2">
    <name type="scientific">Plakobranchus ocellatus</name>
    <dbReference type="NCBI Taxonomy" id="259542"/>
    <lineage>
        <taxon>Eukaryota</taxon>
        <taxon>Metazoa</taxon>
        <taxon>Spiralia</taxon>
        <taxon>Lophotrochozoa</taxon>
        <taxon>Mollusca</taxon>
        <taxon>Gastropoda</taxon>
        <taxon>Heterobranchia</taxon>
        <taxon>Euthyneura</taxon>
        <taxon>Panpulmonata</taxon>
        <taxon>Sacoglossa</taxon>
        <taxon>Placobranchoidea</taxon>
        <taxon>Plakobranchidae</taxon>
        <taxon>Plakobranchus</taxon>
    </lineage>
</organism>
<evidence type="ECO:0000313" key="2">
    <source>
        <dbReference type="Proteomes" id="UP000735302"/>
    </source>
</evidence>
<dbReference type="PANTHER" id="PTHR46060">
    <property type="entry name" value="MARINER MOS1 TRANSPOSASE-LIKE PROTEIN"/>
    <property type="match status" value="1"/>
</dbReference>
<proteinExistence type="predicted"/>
<comment type="caution">
    <text evidence="1">The sequence shown here is derived from an EMBL/GenBank/DDBJ whole genome shotgun (WGS) entry which is preliminary data.</text>
</comment>
<dbReference type="EMBL" id="BLXT01000859">
    <property type="protein sequence ID" value="GFN80940.1"/>
    <property type="molecule type" value="Genomic_DNA"/>
</dbReference>
<evidence type="ECO:0000313" key="1">
    <source>
        <dbReference type="EMBL" id="GFN80940.1"/>
    </source>
</evidence>
<dbReference type="GO" id="GO:0003676">
    <property type="term" value="F:nucleic acid binding"/>
    <property type="evidence" value="ECO:0007669"/>
    <property type="project" value="InterPro"/>
</dbReference>
<dbReference type="Proteomes" id="UP000735302">
    <property type="component" value="Unassembled WGS sequence"/>
</dbReference>